<organism evidence="2 3">
    <name type="scientific">Myotis myotis</name>
    <name type="common">Greater mouse-eared bat</name>
    <name type="synonym">Vespertilio myotis</name>
    <dbReference type="NCBI Taxonomy" id="51298"/>
    <lineage>
        <taxon>Eukaryota</taxon>
        <taxon>Metazoa</taxon>
        <taxon>Chordata</taxon>
        <taxon>Craniata</taxon>
        <taxon>Vertebrata</taxon>
        <taxon>Euteleostomi</taxon>
        <taxon>Mammalia</taxon>
        <taxon>Eutheria</taxon>
        <taxon>Laurasiatheria</taxon>
        <taxon>Chiroptera</taxon>
        <taxon>Yangochiroptera</taxon>
        <taxon>Vespertilionidae</taxon>
        <taxon>Myotis</taxon>
    </lineage>
</organism>
<proteinExistence type="predicted"/>
<comment type="caution">
    <text evidence="2">The sequence shown here is derived from an EMBL/GenBank/DDBJ whole genome shotgun (WGS) entry which is preliminary data.</text>
</comment>
<sequence>MASSAPTLSNTFLPRGRPQSESQASWSLVASTAEARLSSWPFSLSRISSAMALWVCFSSFSSFLATSLLRSQSGFRGARLARSTSSMTGLGLAASSCSLTFSSTATGLAWGTLLLFRSSSSSSGT</sequence>
<dbReference type="EMBL" id="JABWUV010000009">
    <property type="protein sequence ID" value="KAF6330349.1"/>
    <property type="molecule type" value="Genomic_DNA"/>
</dbReference>
<evidence type="ECO:0000313" key="2">
    <source>
        <dbReference type="EMBL" id="KAF6330349.1"/>
    </source>
</evidence>
<name>A0A7J7VZ11_MYOMY</name>
<protein>
    <submittedName>
        <fullName evidence="2">Uncharacterized protein</fullName>
    </submittedName>
</protein>
<keyword evidence="1" id="KW-1133">Transmembrane helix</keyword>
<keyword evidence="1" id="KW-0472">Membrane</keyword>
<dbReference type="AlphaFoldDB" id="A0A7J7VZ11"/>
<feature type="transmembrane region" description="Helical" evidence="1">
    <location>
        <begin position="90"/>
        <end position="116"/>
    </location>
</feature>
<dbReference type="Proteomes" id="UP000527355">
    <property type="component" value="Unassembled WGS sequence"/>
</dbReference>
<keyword evidence="1" id="KW-0812">Transmembrane</keyword>
<reference evidence="2 3" key="1">
    <citation type="journal article" date="2020" name="Nature">
        <title>Six reference-quality genomes reveal evolution of bat adaptations.</title>
        <authorList>
            <person name="Jebb D."/>
            <person name="Huang Z."/>
            <person name="Pippel M."/>
            <person name="Hughes G.M."/>
            <person name="Lavrichenko K."/>
            <person name="Devanna P."/>
            <person name="Winkler S."/>
            <person name="Jermiin L.S."/>
            <person name="Skirmuntt E.C."/>
            <person name="Katzourakis A."/>
            <person name="Burkitt-Gray L."/>
            <person name="Ray D.A."/>
            <person name="Sullivan K.A.M."/>
            <person name="Roscito J.G."/>
            <person name="Kirilenko B.M."/>
            <person name="Davalos L.M."/>
            <person name="Corthals A.P."/>
            <person name="Power M.L."/>
            <person name="Jones G."/>
            <person name="Ransome R.D."/>
            <person name="Dechmann D.K.N."/>
            <person name="Locatelli A.G."/>
            <person name="Puechmaille S.J."/>
            <person name="Fedrigo O."/>
            <person name="Jarvis E.D."/>
            <person name="Hiller M."/>
            <person name="Vernes S.C."/>
            <person name="Myers E.W."/>
            <person name="Teeling E.C."/>
        </authorList>
    </citation>
    <scope>NUCLEOTIDE SEQUENCE [LARGE SCALE GENOMIC DNA]</scope>
    <source>
        <strain evidence="2">MMyoMyo1</strain>
        <tissue evidence="2">Flight muscle</tissue>
    </source>
</reference>
<evidence type="ECO:0000256" key="1">
    <source>
        <dbReference type="SAM" id="Phobius"/>
    </source>
</evidence>
<keyword evidence="3" id="KW-1185">Reference proteome</keyword>
<accession>A0A7J7VZ11</accession>
<evidence type="ECO:0000313" key="3">
    <source>
        <dbReference type="Proteomes" id="UP000527355"/>
    </source>
</evidence>
<gene>
    <name evidence="2" type="ORF">mMyoMyo1_012339</name>
</gene>
<feature type="transmembrane region" description="Helical" evidence="1">
    <location>
        <begin position="47"/>
        <end position="69"/>
    </location>
</feature>